<dbReference type="Proteomes" id="UP000499080">
    <property type="component" value="Unassembled WGS sequence"/>
</dbReference>
<dbReference type="AlphaFoldDB" id="A0A4Y2NXB9"/>
<sequence>MLRQTFLGALATEALRILKIWSDRHGLKISAVKTSYLLLSNLVRGPSIFWEGRRIKRVRVLKYLGLHIDEKLSWSQHIYEMGKKDHQHYRNLQKIAGGGWGLNQKMRIQLYRAVAERTIAHAASACSRDITQKQIATLDSIQRPFLINITGAYRTAPTAAL</sequence>
<comment type="caution">
    <text evidence="1">The sequence shown here is derived from an EMBL/GenBank/DDBJ whole genome shotgun (WGS) entry which is preliminary data.</text>
</comment>
<reference evidence="1 2" key="1">
    <citation type="journal article" date="2019" name="Sci. Rep.">
        <title>Orb-weaving spider Araneus ventricosus genome elucidates the spidroin gene catalogue.</title>
        <authorList>
            <person name="Kono N."/>
            <person name="Nakamura H."/>
            <person name="Ohtoshi R."/>
            <person name="Moran D.A.P."/>
            <person name="Shinohara A."/>
            <person name="Yoshida Y."/>
            <person name="Fujiwara M."/>
            <person name="Mori M."/>
            <person name="Tomita M."/>
            <person name="Arakawa K."/>
        </authorList>
    </citation>
    <scope>NUCLEOTIDE SEQUENCE [LARGE SCALE GENOMIC DNA]</scope>
</reference>
<proteinExistence type="predicted"/>
<gene>
    <name evidence="1" type="ORF">AVEN_80815_1</name>
</gene>
<accession>A0A4Y2NXB9</accession>
<name>A0A4Y2NXB9_ARAVE</name>
<dbReference type="EMBL" id="BGPR01009960">
    <property type="protein sequence ID" value="GBN43349.1"/>
    <property type="molecule type" value="Genomic_DNA"/>
</dbReference>
<dbReference type="OrthoDB" id="5419617at2759"/>
<organism evidence="1 2">
    <name type="scientific">Araneus ventricosus</name>
    <name type="common">Orbweaver spider</name>
    <name type="synonym">Epeira ventricosa</name>
    <dbReference type="NCBI Taxonomy" id="182803"/>
    <lineage>
        <taxon>Eukaryota</taxon>
        <taxon>Metazoa</taxon>
        <taxon>Ecdysozoa</taxon>
        <taxon>Arthropoda</taxon>
        <taxon>Chelicerata</taxon>
        <taxon>Arachnida</taxon>
        <taxon>Araneae</taxon>
        <taxon>Araneomorphae</taxon>
        <taxon>Entelegynae</taxon>
        <taxon>Araneoidea</taxon>
        <taxon>Araneidae</taxon>
        <taxon>Araneus</taxon>
    </lineage>
</organism>
<keyword evidence="2" id="KW-1185">Reference proteome</keyword>
<evidence type="ECO:0000313" key="2">
    <source>
        <dbReference type="Proteomes" id="UP000499080"/>
    </source>
</evidence>
<evidence type="ECO:0000313" key="1">
    <source>
        <dbReference type="EMBL" id="GBN43349.1"/>
    </source>
</evidence>
<protein>
    <recommendedName>
        <fullName evidence="3">Reverse transcriptase domain-containing protein</fullName>
    </recommendedName>
</protein>
<evidence type="ECO:0008006" key="3">
    <source>
        <dbReference type="Google" id="ProtNLM"/>
    </source>
</evidence>